<dbReference type="STRING" id="51028.A0A0N4UXX5"/>
<keyword evidence="2" id="KW-1185">Reference proteome</keyword>
<sequence length="222" mass="25007">MFSCNSGSISGCTALVPYSAVRILGDFEDDYKDIVLGGRRYRLKQKWNDNGVSGVLWESAVVLSRYIYANTDVIRNKRVLELGAGLGLPSMVATRCKANFVLATDQKLAIPLLRENIELNVLDFTKIKVIPLDWQNDLLNETFDVILGADLVYNAELFNPLTTMLKRHMGPNGIALFSSRLRYPKDKMFYENLSTAGLVAREELYDEETDIHVYSISRINAS</sequence>
<evidence type="ECO:0000313" key="3">
    <source>
        <dbReference type="WBParaSite" id="EVEC_0000240901-mRNA-1"/>
    </source>
</evidence>
<protein>
    <submittedName>
        <fullName evidence="3">Calmodulin-lysine N-methyltransferase</fullName>
    </submittedName>
</protein>
<dbReference type="CDD" id="cd02440">
    <property type="entry name" value="AdoMet_MTases"/>
    <property type="match status" value="1"/>
</dbReference>
<gene>
    <name evidence="1" type="ORF">EVEC_LOCUS2117</name>
</gene>
<dbReference type="Pfam" id="PF10294">
    <property type="entry name" value="Methyltransf_16"/>
    <property type="match status" value="1"/>
</dbReference>
<dbReference type="AlphaFoldDB" id="A0A0N4UXX5"/>
<proteinExistence type="predicted"/>
<name>A0A0N4UXX5_ENTVE</name>
<reference evidence="1 2" key="2">
    <citation type="submission" date="2018-10" db="EMBL/GenBank/DDBJ databases">
        <authorList>
            <consortium name="Pathogen Informatics"/>
        </authorList>
    </citation>
    <scope>NUCLEOTIDE SEQUENCE [LARGE SCALE GENOMIC DNA]</scope>
</reference>
<dbReference type="WBParaSite" id="EVEC_0000240901-mRNA-1">
    <property type="protein sequence ID" value="EVEC_0000240901-mRNA-1"/>
    <property type="gene ID" value="EVEC_0000240901"/>
</dbReference>
<dbReference type="Proteomes" id="UP000274131">
    <property type="component" value="Unassembled WGS sequence"/>
</dbReference>
<reference evidence="3" key="1">
    <citation type="submission" date="2017-02" db="UniProtKB">
        <authorList>
            <consortium name="WormBaseParasite"/>
        </authorList>
    </citation>
    <scope>IDENTIFICATION</scope>
</reference>
<accession>A0A0N4UXX5</accession>
<dbReference type="InterPro" id="IPR019410">
    <property type="entry name" value="Methyltransf_16"/>
</dbReference>
<dbReference type="Gene3D" id="3.40.50.150">
    <property type="entry name" value="Vaccinia Virus protein VP39"/>
    <property type="match status" value="1"/>
</dbReference>
<evidence type="ECO:0000313" key="1">
    <source>
        <dbReference type="EMBL" id="VDD86974.1"/>
    </source>
</evidence>
<organism evidence="3">
    <name type="scientific">Enterobius vermicularis</name>
    <name type="common">Human pinworm</name>
    <dbReference type="NCBI Taxonomy" id="51028"/>
    <lineage>
        <taxon>Eukaryota</taxon>
        <taxon>Metazoa</taxon>
        <taxon>Ecdysozoa</taxon>
        <taxon>Nematoda</taxon>
        <taxon>Chromadorea</taxon>
        <taxon>Rhabditida</taxon>
        <taxon>Spirurina</taxon>
        <taxon>Oxyuridomorpha</taxon>
        <taxon>Oxyuroidea</taxon>
        <taxon>Oxyuridae</taxon>
        <taxon>Enterobius</taxon>
    </lineage>
</organism>
<dbReference type="PANTHER" id="PTHR14614">
    <property type="entry name" value="HEPATOCELLULAR CARCINOMA-ASSOCIATED ANTIGEN"/>
    <property type="match status" value="1"/>
</dbReference>
<dbReference type="OrthoDB" id="413520at2759"/>
<dbReference type="PANTHER" id="PTHR14614:SF132">
    <property type="entry name" value="PROTEIN-LYSINE METHYLTRANSFERASE C42C1.13"/>
    <property type="match status" value="1"/>
</dbReference>
<dbReference type="EMBL" id="UXUI01007321">
    <property type="protein sequence ID" value="VDD86974.1"/>
    <property type="molecule type" value="Genomic_DNA"/>
</dbReference>
<evidence type="ECO:0000313" key="2">
    <source>
        <dbReference type="Proteomes" id="UP000274131"/>
    </source>
</evidence>
<dbReference type="InterPro" id="IPR029063">
    <property type="entry name" value="SAM-dependent_MTases_sf"/>
</dbReference>
<dbReference type="SUPFAM" id="SSF53335">
    <property type="entry name" value="S-adenosyl-L-methionine-dependent methyltransferases"/>
    <property type="match status" value="1"/>
</dbReference>